<dbReference type="PANTHER" id="PTHR37422">
    <property type="entry name" value="TEICHURONIC ACID BIOSYNTHESIS PROTEIN TUAE"/>
    <property type="match status" value="1"/>
</dbReference>
<keyword evidence="8" id="KW-1185">Reference proteome</keyword>
<name>A0A2N5J0H4_9BIFI</name>
<reference evidence="7 8" key="1">
    <citation type="submission" date="2017-07" db="EMBL/GenBank/DDBJ databases">
        <title>Bifidobacterium novel species.</title>
        <authorList>
            <person name="Lugli G.A."/>
            <person name="Milani C."/>
            <person name="Duranti S."/>
            <person name="Mangifesta M."/>
        </authorList>
    </citation>
    <scope>NUCLEOTIDE SEQUENCE [LARGE SCALE GENOMIC DNA]</scope>
    <source>
        <strain evidence="7 8">77</strain>
    </source>
</reference>
<evidence type="ECO:0000256" key="3">
    <source>
        <dbReference type="ARBA" id="ARBA00022989"/>
    </source>
</evidence>
<dbReference type="GO" id="GO:0016020">
    <property type="term" value="C:membrane"/>
    <property type="evidence" value="ECO:0007669"/>
    <property type="project" value="UniProtKB-SubCell"/>
</dbReference>
<feature type="transmembrane region" description="Helical" evidence="5">
    <location>
        <begin position="244"/>
        <end position="264"/>
    </location>
</feature>
<feature type="transmembrane region" description="Helical" evidence="5">
    <location>
        <begin position="358"/>
        <end position="375"/>
    </location>
</feature>
<feature type="transmembrane region" description="Helical" evidence="5">
    <location>
        <begin position="194"/>
        <end position="210"/>
    </location>
</feature>
<dbReference type="EMBL" id="NMWT01000020">
    <property type="protein sequence ID" value="PLS27702.1"/>
    <property type="molecule type" value="Genomic_DNA"/>
</dbReference>
<sequence>MLDALYVFVTMAIPKAGVQLGGIPLTLNILLSALVVLKNPNETIGFIQKIRGFNVAYWTLLAFGMVTFVLGLTDGTKPFDLAQTLIVLASPLVGVAALRLKPETLTRIVIVATIIVNVYGLIQFVGGVEKTSVEGLTYTYGQSLLDKPIGMSTTTDTADTKIISTFQNGNSYGIFNVLAFSFLMSRLPVSGGWGALRMVATISSVVGVMICGSRSSVIPFAIMCVFMVISFLNQLPPRKRQNILVLIAVICIVGVVALVAQGTILEQFWERNVVHTTQDTTAAGRTDQWANSFRIIGQLSALPLLRLFFFGKSAGMNLIGEGLPEFFFNFGIIGTVAFYGGLLCLVRYCWKLAHGRTIAMGILCVTAAFCMDRTYHFPPNLMMISLFAAAAIVISTESNRTIIRA</sequence>
<dbReference type="OrthoDB" id="2987448at2"/>
<dbReference type="RefSeq" id="WP_101622509.1">
    <property type="nucleotide sequence ID" value="NZ_NMWT01000020.1"/>
</dbReference>
<evidence type="ECO:0000313" key="8">
    <source>
        <dbReference type="Proteomes" id="UP000235034"/>
    </source>
</evidence>
<feature type="transmembrane region" description="Helical" evidence="5">
    <location>
        <begin position="216"/>
        <end position="232"/>
    </location>
</feature>
<organism evidence="7 8">
    <name type="scientific">Bifidobacterium parmae</name>
    <dbReference type="NCBI Taxonomy" id="361854"/>
    <lineage>
        <taxon>Bacteria</taxon>
        <taxon>Bacillati</taxon>
        <taxon>Actinomycetota</taxon>
        <taxon>Actinomycetes</taxon>
        <taxon>Bifidobacteriales</taxon>
        <taxon>Bifidobacteriaceae</taxon>
        <taxon>Bifidobacterium</taxon>
    </lineage>
</organism>
<feature type="transmembrane region" description="Helical" evidence="5">
    <location>
        <begin position="169"/>
        <end position="187"/>
    </location>
</feature>
<feature type="transmembrane region" description="Helical" evidence="5">
    <location>
        <begin position="105"/>
        <end position="126"/>
    </location>
</feature>
<feature type="transmembrane region" description="Helical" evidence="5">
    <location>
        <begin position="55"/>
        <end position="73"/>
    </location>
</feature>
<evidence type="ECO:0000256" key="5">
    <source>
        <dbReference type="SAM" id="Phobius"/>
    </source>
</evidence>
<gene>
    <name evidence="7" type="ORF">Uis4E_1388</name>
</gene>
<dbReference type="Pfam" id="PF04932">
    <property type="entry name" value="Wzy_C"/>
    <property type="match status" value="1"/>
</dbReference>
<feature type="transmembrane region" description="Helical" evidence="5">
    <location>
        <begin position="79"/>
        <end position="98"/>
    </location>
</feature>
<evidence type="ECO:0000256" key="4">
    <source>
        <dbReference type="ARBA" id="ARBA00023136"/>
    </source>
</evidence>
<proteinExistence type="predicted"/>
<accession>A0A2N5J0H4</accession>
<evidence type="ECO:0000256" key="1">
    <source>
        <dbReference type="ARBA" id="ARBA00004141"/>
    </source>
</evidence>
<dbReference type="AlphaFoldDB" id="A0A2N5J0H4"/>
<feature type="domain" description="O-antigen ligase-related" evidence="6">
    <location>
        <begin position="200"/>
        <end position="297"/>
    </location>
</feature>
<comment type="caution">
    <text evidence="7">The sequence shown here is derived from an EMBL/GenBank/DDBJ whole genome shotgun (WGS) entry which is preliminary data.</text>
</comment>
<feature type="transmembrane region" description="Helical" evidence="5">
    <location>
        <begin position="326"/>
        <end position="346"/>
    </location>
</feature>
<evidence type="ECO:0000313" key="7">
    <source>
        <dbReference type="EMBL" id="PLS27702.1"/>
    </source>
</evidence>
<comment type="subcellular location">
    <subcellularLocation>
        <location evidence="1">Membrane</location>
        <topology evidence="1">Multi-pass membrane protein</topology>
    </subcellularLocation>
</comment>
<dbReference type="InterPro" id="IPR007016">
    <property type="entry name" value="O-antigen_ligase-rel_domated"/>
</dbReference>
<evidence type="ECO:0000259" key="6">
    <source>
        <dbReference type="Pfam" id="PF04932"/>
    </source>
</evidence>
<keyword evidence="4 5" id="KW-0472">Membrane</keyword>
<evidence type="ECO:0000256" key="2">
    <source>
        <dbReference type="ARBA" id="ARBA00022692"/>
    </source>
</evidence>
<dbReference type="Proteomes" id="UP000235034">
    <property type="component" value="Unassembled WGS sequence"/>
</dbReference>
<feature type="transmembrane region" description="Helical" evidence="5">
    <location>
        <begin position="16"/>
        <end position="35"/>
    </location>
</feature>
<keyword evidence="2 5" id="KW-0812">Transmembrane</keyword>
<protein>
    <submittedName>
        <fullName evidence="7">FhiA protein</fullName>
    </submittedName>
</protein>
<dbReference type="InterPro" id="IPR051533">
    <property type="entry name" value="WaaL-like"/>
</dbReference>
<feature type="transmembrane region" description="Helical" evidence="5">
    <location>
        <begin position="381"/>
        <end position="399"/>
    </location>
</feature>
<keyword evidence="3 5" id="KW-1133">Transmembrane helix</keyword>
<dbReference type="PANTHER" id="PTHR37422:SF13">
    <property type="entry name" value="LIPOPOLYSACCHARIDE BIOSYNTHESIS PROTEIN PA4999-RELATED"/>
    <property type="match status" value="1"/>
</dbReference>